<dbReference type="EMBL" id="NHMM01000001">
    <property type="protein sequence ID" value="OUT23862.1"/>
    <property type="molecule type" value="Genomic_DNA"/>
</dbReference>
<dbReference type="Proteomes" id="UP000195871">
    <property type="component" value="Unassembled WGS sequence"/>
</dbReference>
<dbReference type="PANTHER" id="PTHR12001:SF44">
    <property type="entry name" value="GERANYLGERANYL PYROPHOSPHATE SYNTHASE"/>
    <property type="match status" value="1"/>
</dbReference>
<evidence type="ECO:0008006" key="9">
    <source>
        <dbReference type="Google" id="ProtNLM"/>
    </source>
</evidence>
<keyword evidence="1 4" id="KW-0808">Transferase</keyword>
<gene>
    <name evidence="6" type="ORF">CAS74_000233</name>
    <name evidence="5" type="ORF">JL09_g486</name>
</gene>
<dbReference type="HOGENOM" id="CLU_014015_6_0_1"/>
<evidence type="ECO:0000313" key="7">
    <source>
        <dbReference type="Proteomes" id="UP000029867"/>
    </source>
</evidence>
<dbReference type="SUPFAM" id="SSF48576">
    <property type="entry name" value="Terpenoid synthases"/>
    <property type="match status" value="1"/>
</dbReference>
<evidence type="ECO:0000256" key="1">
    <source>
        <dbReference type="ARBA" id="ARBA00022679"/>
    </source>
</evidence>
<dbReference type="VEuPathDB" id="FungiDB:C5L36_0C02280"/>
<keyword evidence="2" id="KW-0479">Metal-binding</keyword>
<accession>A0A099P8B5</accession>
<sequence>MSISSTDESLYLKLVEPFTYLRENTKGKGFRNTLLSCFNLYFNLGDDDLKLVQEVIDILHNSSLLIDDVEDDGVIRRGVPCAHRIFGIGNTINAGNMMYFKAWESLLQLNIPRLSEVYVASMMKLHFGQGLELYWRDNKKCPTEEEYLEMVVCKTGELFKLGVSIMECVSINRGMSLDVHITEGIKKFCDILGMFYQIKNDVDDLVDGDDGIEFAHDLKEGKYSFPIQYCINMKNMKLGIGKKDMSVNERRVIVTQIADAGGIRYSQEYMFRLQGDAQTLLHSMASLSSSAKCDEMVKKLVSIVSKD</sequence>
<dbReference type="SFLD" id="SFLDS00005">
    <property type="entry name" value="Isoprenoid_Synthase_Type_I"/>
    <property type="match status" value="1"/>
</dbReference>
<keyword evidence="3" id="KW-0460">Magnesium</keyword>
<protein>
    <recommendedName>
        <fullName evidence="9">Geranylgeranyl pyrophosphate synthase</fullName>
    </recommendedName>
</protein>
<dbReference type="Proteomes" id="UP000029867">
    <property type="component" value="Unassembled WGS sequence"/>
</dbReference>
<proteinExistence type="inferred from homology"/>
<comment type="caution">
    <text evidence="5">The sequence shown here is derived from an EMBL/GenBank/DDBJ whole genome shotgun (WGS) entry which is preliminary data.</text>
</comment>
<dbReference type="GO" id="GO:0004659">
    <property type="term" value="F:prenyltransferase activity"/>
    <property type="evidence" value="ECO:0007669"/>
    <property type="project" value="InterPro"/>
</dbReference>
<dbReference type="Pfam" id="PF00348">
    <property type="entry name" value="polyprenyl_synt"/>
    <property type="match status" value="1"/>
</dbReference>
<evidence type="ECO:0000313" key="8">
    <source>
        <dbReference type="Proteomes" id="UP000195871"/>
    </source>
</evidence>
<dbReference type="InterPro" id="IPR008949">
    <property type="entry name" value="Isoprenoid_synthase_dom_sf"/>
</dbReference>
<evidence type="ECO:0000256" key="2">
    <source>
        <dbReference type="ARBA" id="ARBA00022723"/>
    </source>
</evidence>
<evidence type="ECO:0000256" key="4">
    <source>
        <dbReference type="RuleBase" id="RU004466"/>
    </source>
</evidence>
<reference evidence="5" key="2">
    <citation type="submission" date="2014-08" db="EMBL/GenBank/DDBJ databases">
        <title>Exploiting Issatchenkia orientalis SD108 for Succinic Acid Production.</title>
        <authorList>
            <person name="Xiao H."/>
            <person name="Shao Z."/>
            <person name="Jiang Y."/>
            <person name="Dole S."/>
            <person name="Zhao H."/>
        </authorList>
    </citation>
    <scope>NUCLEOTIDE SEQUENCE [LARGE SCALE GENOMIC DNA]</scope>
    <source>
        <strain evidence="5">SD108</strain>
    </source>
</reference>
<evidence type="ECO:0000313" key="5">
    <source>
        <dbReference type="EMBL" id="KGK40507.1"/>
    </source>
</evidence>
<dbReference type="EMBL" id="JQFK01000002">
    <property type="protein sequence ID" value="KGK40507.1"/>
    <property type="molecule type" value="Genomic_DNA"/>
</dbReference>
<evidence type="ECO:0000256" key="3">
    <source>
        <dbReference type="ARBA" id="ARBA00022842"/>
    </source>
</evidence>
<dbReference type="Gene3D" id="1.10.600.10">
    <property type="entry name" value="Farnesyl Diphosphate Synthase"/>
    <property type="match status" value="1"/>
</dbReference>
<dbReference type="PROSITE" id="PS00723">
    <property type="entry name" value="POLYPRENYL_SYNTHASE_1"/>
    <property type="match status" value="1"/>
</dbReference>
<reference evidence="7" key="1">
    <citation type="journal article" date="2014" name="Microb. Cell Fact.">
        <title>Exploiting Issatchenkia orientalis SD108 for succinic acid production.</title>
        <authorList>
            <person name="Xiao H."/>
            <person name="Shao Z."/>
            <person name="Jiang Y."/>
            <person name="Dole S."/>
            <person name="Zhao H."/>
        </authorList>
    </citation>
    <scope>NUCLEOTIDE SEQUENCE [LARGE SCALE GENOMIC DNA]</scope>
    <source>
        <strain evidence="7">SD108</strain>
    </source>
</reference>
<dbReference type="eggNOG" id="KOG0777">
    <property type="taxonomic scope" value="Eukaryota"/>
</dbReference>
<reference evidence="6 8" key="3">
    <citation type="submission" date="2017-05" db="EMBL/GenBank/DDBJ databases">
        <title>The Genome Sequence of Candida krusei Ckrusei653.</title>
        <authorList>
            <person name="Cuomo C."/>
            <person name="Forche A."/>
            <person name="Young S."/>
            <person name="Abouelleil A."/>
            <person name="Cao P."/>
            <person name="Chapman S."/>
            <person name="Cusick C."/>
            <person name="Shea T."/>
            <person name="Nusbaum C."/>
            <person name="Birren B."/>
        </authorList>
    </citation>
    <scope>NUCLEOTIDE SEQUENCE [LARGE SCALE GENOMIC DNA]</scope>
    <source>
        <strain evidence="6 8">Ckrusei653</strain>
    </source>
</reference>
<dbReference type="InterPro" id="IPR033749">
    <property type="entry name" value="Polyprenyl_synt_CS"/>
</dbReference>
<organism evidence="5 7">
    <name type="scientific">Pichia kudriavzevii</name>
    <name type="common">Yeast</name>
    <name type="synonym">Issatchenkia orientalis</name>
    <dbReference type="NCBI Taxonomy" id="4909"/>
    <lineage>
        <taxon>Eukaryota</taxon>
        <taxon>Fungi</taxon>
        <taxon>Dikarya</taxon>
        <taxon>Ascomycota</taxon>
        <taxon>Saccharomycotina</taxon>
        <taxon>Pichiomycetes</taxon>
        <taxon>Pichiales</taxon>
        <taxon>Pichiaceae</taxon>
        <taxon>Pichia</taxon>
    </lineage>
</organism>
<dbReference type="AlphaFoldDB" id="A0A099P8B5"/>
<dbReference type="GO" id="GO:0008299">
    <property type="term" value="P:isoprenoid biosynthetic process"/>
    <property type="evidence" value="ECO:0007669"/>
    <property type="project" value="InterPro"/>
</dbReference>
<evidence type="ECO:0000313" key="6">
    <source>
        <dbReference type="EMBL" id="OUT23862.1"/>
    </source>
</evidence>
<dbReference type="GO" id="GO:0046872">
    <property type="term" value="F:metal ion binding"/>
    <property type="evidence" value="ECO:0007669"/>
    <property type="project" value="UniProtKB-KW"/>
</dbReference>
<dbReference type="PANTHER" id="PTHR12001">
    <property type="entry name" value="GERANYLGERANYL PYROPHOSPHATE SYNTHASE"/>
    <property type="match status" value="1"/>
</dbReference>
<comment type="similarity">
    <text evidence="4">Belongs to the FPP/GGPP synthase family.</text>
</comment>
<name>A0A099P8B5_PICKU</name>
<dbReference type="InterPro" id="IPR000092">
    <property type="entry name" value="Polyprenyl_synt"/>
</dbReference>